<name>A0ABT4GRD0_PAEAL</name>
<feature type="transmembrane region" description="Helical" evidence="1">
    <location>
        <begin position="72"/>
        <end position="91"/>
    </location>
</feature>
<sequence>MLLLKIVFIVVIFLSQMYTLKFKSSEEAKDERGREITHKTNSMLFNMLYAGVILLIALHLLEIVSIKYSPDILLYFTLLLSVFGSVFLYINKNKENYEVNRN</sequence>
<accession>A0ABT4GRD0</accession>
<keyword evidence="1" id="KW-1133">Transmembrane helix</keyword>
<reference evidence="2 3" key="1">
    <citation type="submission" date="2022-05" db="EMBL/GenBank/DDBJ databases">
        <title>Genome Sequencing of Bee-Associated Microbes.</title>
        <authorList>
            <person name="Dunlap C."/>
        </authorList>
    </citation>
    <scope>NUCLEOTIDE SEQUENCE [LARGE SCALE GENOMIC DNA]</scope>
    <source>
        <strain evidence="2 3">NRRL B-04010</strain>
    </source>
</reference>
<protein>
    <recommendedName>
        <fullName evidence="4">Group-specific protein</fullName>
    </recommendedName>
</protein>
<proteinExistence type="predicted"/>
<evidence type="ECO:0000313" key="2">
    <source>
        <dbReference type="EMBL" id="MCY9759054.1"/>
    </source>
</evidence>
<dbReference type="Proteomes" id="UP001527181">
    <property type="component" value="Unassembled WGS sequence"/>
</dbReference>
<evidence type="ECO:0000256" key="1">
    <source>
        <dbReference type="SAM" id="Phobius"/>
    </source>
</evidence>
<dbReference type="RefSeq" id="WP_268599786.1">
    <property type="nucleotide sequence ID" value="NZ_JAMDNP010000001.1"/>
</dbReference>
<keyword evidence="1" id="KW-0812">Transmembrane</keyword>
<comment type="caution">
    <text evidence="2">The sequence shown here is derived from an EMBL/GenBank/DDBJ whole genome shotgun (WGS) entry which is preliminary data.</text>
</comment>
<evidence type="ECO:0000313" key="3">
    <source>
        <dbReference type="Proteomes" id="UP001527181"/>
    </source>
</evidence>
<keyword evidence="3" id="KW-1185">Reference proteome</keyword>
<gene>
    <name evidence="2" type="ORF">M5X12_00565</name>
</gene>
<feature type="transmembrane region" description="Helical" evidence="1">
    <location>
        <begin position="43"/>
        <end position="66"/>
    </location>
</feature>
<dbReference type="EMBL" id="JAMDNP010000001">
    <property type="protein sequence ID" value="MCY9759054.1"/>
    <property type="molecule type" value="Genomic_DNA"/>
</dbReference>
<organism evidence="2 3">
    <name type="scientific">Paenibacillus alvei</name>
    <name type="common">Bacillus alvei</name>
    <dbReference type="NCBI Taxonomy" id="44250"/>
    <lineage>
        <taxon>Bacteria</taxon>
        <taxon>Bacillati</taxon>
        <taxon>Bacillota</taxon>
        <taxon>Bacilli</taxon>
        <taxon>Bacillales</taxon>
        <taxon>Paenibacillaceae</taxon>
        <taxon>Paenibacillus</taxon>
    </lineage>
</organism>
<evidence type="ECO:0008006" key="4">
    <source>
        <dbReference type="Google" id="ProtNLM"/>
    </source>
</evidence>
<keyword evidence="1" id="KW-0472">Membrane</keyword>